<comment type="caution">
    <text evidence="1">The sequence shown here is derived from an EMBL/GenBank/DDBJ whole genome shotgun (WGS) entry which is preliminary data.</text>
</comment>
<sequence>MVTMECVVRVEGGEVWTTVRTTRPDGRPD</sequence>
<proteinExistence type="predicted"/>
<dbReference type="AlphaFoldDB" id="A0A8I0P6H0"/>
<reference evidence="1 2" key="1">
    <citation type="submission" date="2020-10" db="EMBL/GenBank/DDBJ databases">
        <title>Sequencing the genomes of 1000 actinobacteria strains.</title>
        <authorList>
            <person name="Klenk H.-P."/>
        </authorList>
    </citation>
    <scope>NUCLEOTIDE SEQUENCE [LARGE SCALE GENOMIC DNA]</scope>
    <source>
        <strain evidence="1 2">DSM 41803</strain>
    </source>
</reference>
<evidence type="ECO:0000313" key="1">
    <source>
        <dbReference type="EMBL" id="MBE1598037.1"/>
    </source>
</evidence>
<keyword evidence="2" id="KW-1185">Reference proteome</keyword>
<protein>
    <submittedName>
        <fullName evidence="1">Uncharacterized protein</fullName>
    </submittedName>
</protein>
<name>A0A8I0P6H0_9ACTN</name>
<gene>
    <name evidence="1" type="ORF">H4687_004166</name>
</gene>
<organism evidence="1 2">
    <name type="scientific">Streptomyces stelliscabiei</name>
    <dbReference type="NCBI Taxonomy" id="146820"/>
    <lineage>
        <taxon>Bacteria</taxon>
        <taxon>Bacillati</taxon>
        <taxon>Actinomycetota</taxon>
        <taxon>Actinomycetes</taxon>
        <taxon>Kitasatosporales</taxon>
        <taxon>Streptomycetaceae</taxon>
        <taxon>Streptomyces</taxon>
    </lineage>
</organism>
<dbReference type="Proteomes" id="UP000629287">
    <property type="component" value="Unassembled WGS sequence"/>
</dbReference>
<dbReference type="EMBL" id="JADBGF010000001">
    <property type="protein sequence ID" value="MBE1598037.1"/>
    <property type="molecule type" value="Genomic_DNA"/>
</dbReference>
<accession>A0A8I0P6H0</accession>
<evidence type="ECO:0000313" key="2">
    <source>
        <dbReference type="Proteomes" id="UP000629287"/>
    </source>
</evidence>